<evidence type="ECO:0000256" key="5">
    <source>
        <dbReference type="ARBA" id="ARBA00022781"/>
    </source>
</evidence>
<protein>
    <submittedName>
        <fullName evidence="10">Uncharacterized protein</fullName>
    </submittedName>
</protein>
<dbReference type="EMBL" id="JANKHO010000273">
    <property type="protein sequence ID" value="KAJ3512214.1"/>
    <property type="molecule type" value="Genomic_DNA"/>
</dbReference>
<keyword evidence="4" id="KW-0138">CF(0)</keyword>
<evidence type="ECO:0000256" key="9">
    <source>
        <dbReference type="ARBA" id="ARBA00023310"/>
    </source>
</evidence>
<gene>
    <name evidence="10" type="ORF">NLJ89_g3648</name>
</gene>
<dbReference type="GO" id="GO:0015078">
    <property type="term" value="F:proton transmembrane transporter activity"/>
    <property type="evidence" value="ECO:0007669"/>
    <property type="project" value="InterPro"/>
</dbReference>
<keyword evidence="8" id="KW-0472">Membrane</keyword>
<dbReference type="PANTHER" id="PTHR35043:SF7">
    <property type="entry name" value="TRANSCRIPTION FACTOR DOMAIN-CONTAINING PROTEIN"/>
    <property type="match status" value="1"/>
</dbReference>
<evidence type="ECO:0000256" key="6">
    <source>
        <dbReference type="ARBA" id="ARBA00023065"/>
    </source>
</evidence>
<reference evidence="10" key="1">
    <citation type="submission" date="2022-07" db="EMBL/GenBank/DDBJ databases">
        <title>Genome Sequence of Agrocybe chaxingu.</title>
        <authorList>
            <person name="Buettner E."/>
        </authorList>
    </citation>
    <scope>NUCLEOTIDE SEQUENCE</scope>
    <source>
        <strain evidence="10">MP-N11</strain>
    </source>
</reference>
<keyword evidence="9" id="KW-0066">ATP synthesis</keyword>
<keyword evidence="5" id="KW-0375">Hydrogen ion transport</keyword>
<evidence type="ECO:0000256" key="8">
    <source>
        <dbReference type="ARBA" id="ARBA00023136"/>
    </source>
</evidence>
<name>A0A9W8K235_9AGAR</name>
<dbReference type="GO" id="GO:0031966">
    <property type="term" value="C:mitochondrial membrane"/>
    <property type="evidence" value="ECO:0007669"/>
    <property type="project" value="UniProtKB-SubCell"/>
</dbReference>
<dbReference type="Proteomes" id="UP001148786">
    <property type="component" value="Unassembled WGS sequence"/>
</dbReference>
<dbReference type="AlphaFoldDB" id="A0A9W8K235"/>
<comment type="subcellular location">
    <subcellularLocation>
        <location evidence="1">Mitochondrion membrane</location>
    </subcellularLocation>
</comment>
<keyword evidence="7" id="KW-0496">Mitochondrion</keyword>
<evidence type="ECO:0000256" key="7">
    <source>
        <dbReference type="ARBA" id="ARBA00023128"/>
    </source>
</evidence>
<evidence type="ECO:0000313" key="10">
    <source>
        <dbReference type="EMBL" id="KAJ3512214.1"/>
    </source>
</evidence>
<dbReference type="GO" id="GO:0045259">
    <property type="term" value="C:proton-transporting ATP synthase complex"/>
    <property type="evidence" value="ECO:0007669"/>
    <property type="project" value="UniProtKB-KW"/>
</dbReference>
<evidence type="ECO:0000256" key="4">
    <source>
        <dbReference type="ARBA" id="ARBA00022547"/>
    </source>
</evidence>
<organism evidence="10 11">
    <name type="scientific">Agrocybe chaxingu</name>
    <dbReference type="NCBI Taxonomy" id="84603"/>
    <lineage>
        <taxon>Eukaryota</taxon>
        <taxon>Fungi</taxon>
        <taxon>Dikarya</taxon>
        <taxon>Basidiomycota</taxon>
        <taxon>Agaricomycotina</taxon>
        <taxon>Agaricomycetes</taxon>
        <taxon>Agaricomycetidae</taxon>
        <taxon>Agaricales</taxon>
        <taxon>Agaricineae</taxon>
        <taxon>Strophariaceae</taxon>
        <taxon>Agrocybe</taxon>
    </lineage>
</organism>
<proteinExistence type="inferred from homology"/>
<accession>A0A9W8K235</accession>
<sequence length="410" mass="45810">MLMWALQQWYAARRVVDLVPGRGWTTVHSHFLQMGGFMLYKDGRPSQALCTKRLSKLVESGAVDAPNISCTEIQDRSKMNPFLVALVFLQAGWFLVQSGARVANRLPLTALEFETFMLLVLNVVLLVAWWDKPLDVAMPVRVDLKFEIPREELEEPSQQDPDFHREKAFHRRIKYALRAQGMLGSYPSTPSPPLLRLFTFLVVRPILVVSIAVVREIVNLFDDDDVLEGSLAVPVFYVSPLTDGGDSAVVFFIISAVFARHTLRQRTLASRRFASTESTAQQKAQDALAAAQKNAGKAFESAKKLLEPLGEKAGQLLGSYKQPLLYNLSVTKEIFKQIYVREGLQPPSLATVKETYSSIWAQVSHPTFVGNLIKSGDLGRVGIYGLQAYGIFKIGEIVGRRSLVGYKIHD</sequence>
<dbReference type="PANTHER" id="PTHR35043">
    <property type="entry name" value="TRANSCRIPTION FACTOR DOMAIN-CONTAINING PROTEIN"/>
    <property type="match status" value="1"/>
</dbReference>
<comment type="similarity">
    <text evidence="2">Belongs to the ATPase g subunit family.</text>
</comment>
<evidence type="ECO:0000313" key="11">
    <source>
        <dbReference type="Proteomes" id="UP001148786"/>
    </source>
</evidence>
<comment type="caution">
    <text evidence="10">The sequence shown here is derived from an EMBL/GenBank/DDBJ whole genome shotgun (WGS) entry which is preliminary data.</text>
</comment>
<evidence type="ECO:0000256" key="3">
    <source>
        <dbReference type="ARBA" id="ARBA00022448"/>
    </source>
</evidence>
<evidence type="ECO:0000256" key="2">
    <source>
        <dbReference type="ARBA" id="ARBA00005699"/>
    </source>
</evidence>
<dbReference type="InterPro" id="IPR006808">
    <property type="entry name" value="ATP_synth_F0_gsu_mt"/>
</dbReference>
<keyword evidence="11" id="KW-1185">Reference proteome</keyword>
<dbReference type="GO" id="GO:0015986">
    <property type="term" value="P:proton motive force-driven ATP synthesis"/>
    <property type="evidence" value="ECO:0007669"/>
    <property type="project" value="InterPro"/>
</dbReference>
<dbReference type="Pfam" id="PF04718">
    <property type="entry name" value="ATP-synt_G"/>
    <property type="match status" value="1"/>
</dbReference>
<evidence type="ECO:0000256" key="1">
    <source>
        <dbReference type="ARBA" id="ARBA00004325"/>
    </source>
</evidence>
<keyword evidence="3" id="KW-0813">Transport</keyword>
<dbReference type="OrthoDB" id="437at2759"/>
<keyword evidence="6" id="KW-0406">Ion transport</keyword>